<keyword evidence="6 8" id="KW-0862">Zinc</keyword>
<evidence type="ECO:0000313" key="11">
    <source>
        <dbReference type="Proteomes" id="UP001611251"/>
    </source>
</evidence>
<protein>
    <recommendedName>
        <fullName evidence="8">tRNA-specific adenosine deaminase</fullName>
        <ecNumber evidence="8">3.5.4.33</ecNumber>
    </recommendedName>
</protein>
<comment type="similarity">
    <text evidence="1">Belongs to the cytidine and deoxycytidylate deaminase family. ADAT2 subfamily.</text>
</comment>
<dbReference type="SUPFAM" id="SSF53927">
    <property type="entry name" value="Cytidine deaminase-like"/>
    <property type="match status" value="1"/>
</dbReference>
<evidence type="ECO:0000256" key="8">
    <source>
        <dbReference type="HAMAP-Rule" id="MF_00972"/>
    </source>
</evidence>
<evidence type="ECO:0000256" key="5">
    <source>
        <dbReference type="ARBA" id="ARBA00022801"/>
    </source>
</evidence>
<comment type="catalytic activity">
    <reaction evidence="7 8">
        <text>adenosine(34) in tRNA + H2O + H(+) = inosine(34) in tRNA + NH4(+)</text>
        <dbReference type="Rhea" id="RHEA:43168"/>
        <dbReference type="Rhea" id="RHEA-COMP:10373"/>
        <dbReference type="Rhea" id="RHEA-COMP:10374"/>
        <dbReference type="ChEBI" id="CHEBI:15377"/>
        <dbReference type="ChEBI" id="CHEBI:15378"/>
        <dbReference type="ChEBI" id="CHEBI:28938"/>
        <dbReference type="ChEBI" id="CHEBI:74411"/>
        <dbReference type="ChEBI" id="CHEBI:82852"/>
        <dbReference type="EC" id="3.5.4.33"/>
    </reaction>
</comment>
<organism evidence="10 11">
    <name type="scientific">Pantoea osteomyelitidis</name>
    <dbReference type="NCBI Taxonomy" id="3230026"/>
    <lineage>
        <taxon>Bacteria</taxon>
        <taxon>Pseudomonadati</taxon>
        <taxon>Pseudomonadota</taxon>
        <taxon>Gammaproteobacteria</taxon>
        <taxon>Enterobacterales</taxon>
        <taxon>Erwiniaceae</taxon>
        <taxon>Pantoea</taxon>
    </lineage>
</organism>
<dbReference type="NCBIfam" id="NF008113">
    <property type="entry name" value="PRK10860.1"/>
    <property type="match status" value="1"/>
</dbReference>
<evidence type="ECO:0000256" key="6">
    <source>
        <dbReference type="ARBA" id="ARBA00022833"/>
    </source>
</evidence>
<accession>A0ABW7PRQ2</accession>
<comment type="cofactor">
    <cofactor evidence="8">
        <name>Zn(2+)</name>
        <dbReference type="ChEBI" id="CHEBI:29105"/>
    </cofactor>
    <text evidence="8">Binds 1 zinc ion per subunit.</text>
</comment>
<sequence>MVELNDEYWMRHALRLARVAWEQGEVPVGAVLVQGDRVIGEGWNRPIGQHDPTAHAEIMALRQGGKVLENYRLLATTLYVTLEPCVMCAGAMVHSRITRLVYGARDEKTGAAGSLIDVLGHPGMNHQISIEEGVLAETCAAMLSDFFRMRREQIKSLRQAQRSS</sequence>
<dbReference type="InterPro" id="IPR002125">
    <property type="entry name" value="CMP_dCMP_dom"/>
</dbReference>
<name>A0ABW7PRQ2_9GAMM</name>
<dbReference type="HAMAP" id="MF_00972">
    <property type="entry name" value="tRNA_aden_deaminase"/>
    <property type="match status" value="1"/>
</dbReference>
<dbReference type="EMBL" id="JBGFSN010000002">
    <property type="protein sequence ID" value="MFH8132848.1"/>
    <property type="molecule type" value="Genomic_DNA"/>
</dbReference>
<dbReference type="PANTHER" id="PTHR11079">
    <property type="entry name" value="CYTOSINE DEAMINASE FAMILY MEMBER"/>
    <property type="match status" value="1"/>
</dbReference>
<evidence type="ECO:0000256" key="4">
    <source>
        <dbReference type="ARBA" id="ARBA00022723"/>
    </source>
</evidence>
<comment type="subunit">
    <text evidence="2 8">Homodimer.</text>
</comment>
<keyword evidence="5 8" id="KW-0378">Hydrolase</keyword>
<dbReference type="Pfam" id="PF14437">
    <property type="entry name" value="MafB19-deam"/>
    <property type="match status" value="1"/>
</dbReference>
<gene>
    <name evidence="8 10" type="primary">tadA</name>
    <name evidence="10" type="ORF">ABU178_01425</name>
</gene>
<dbReference type="Gene3D" id="3.40.140.10">
    <property type="entry name" value="Cytidine Deaminase, domain 2"/>
    <property type="match status" value="1"/>
</dbReference>
<keyword evidence="11" id="KW-1185">Reference proteome</keyword>
<dbReference type="Proteomes" id="UP001611251">
    <property type="component" value="Unassembled WGS sequence"/>
</dbReference>
<evidence type="ECO:0000256" key="1">
    <source>
        <dbReference type="ARBA" id="ARBA00010669"/>
    </source>
</evidence>
<dbReference type="InterPro" id="IPR058535">
    <property type="entry name" value="MafB19-deam"/>
</dbReference>
<feature type="domain" description="CMP/dCMP-type deaminase" evidence="9">
    <location>
        <begin position="4"/>
        <end position="115"/>
    </location>
</feature>
<keyword evidence="3 8" id="KW-0819">tRNA processing</keyword>
<dbReference type="InterPro" id="IPR016192">
    <property type="entry name" value="APOBEC/CMP_deaminase_Zn-bd"/>
</dbReference>
<keyword evidence="4 8" id="KW-0479">Metal-binding</keyword>
<evidence type="ECO:0000256" key="7">
    <source>
        <dbReference type="ARBA" id="ARBA00048045"/>
    </source>
</evidence>
<dbReference type="InterPro" id="IPR016193">
    <property type="entry name" value="Cytidine_deaminase-like"/>
</dbReference>
<comment type="function">
    <text evidence="8">Catalyzes the deamination of adenosine to inosine at the wobble position 34 of tRNA(Arg2).</text>
</comment>
<dbReference type="PANTHER" id="PTHR11079:SF202">
    <property type="entry name" value="TRNA-SPECIFIC ADENOSINE DEAMINASE"/>
    <property type="match status" value="1"/>
</dbReference>
<feature type="binding site" evidence="8">
    <location>
        <position position="85"/>
    </location>
    <ligand>
        <name>Zn(2+)</name>
        <dbReference type="ChEBI" id="CHEBI:29105"/>
        <note>catalytic</note>
    </ligand>
</feature>
<comment type="caution">
    <text evidence="10">The sequence shown here is derived from an EMBL/GenBank/DDBJ whole genome shotgun (WGS) entry which is preliminary data.</text>
</comment>
<dbReference type="PROSITE" id="PS51747">
    <property type="entry name" value="CYT_DCMP_DEAMINASES_2"/>
    <property type="match status" value="1"/>
</dbReference>
<reference evidence="10 11" key="1">
    <citation type="submission" date="2024-08" db="EMBL/GenBank/DDBJ databases">
        <title>Pantoea ronii - a newly identified human opportunistic pathogen.</title>
        <authorList>
            <person name="Keidar-Friedman D."/>
            <person name="Sorek N."/>
            <person name="Leshin-Carmel D."/>
            <person name="Tsur A."/>
            <person name="Amsalem M."/>
            <person name="Tolkach D."/>
            <person name="Brosh-Nissimov T."/>
        </authorList>
    </citation>
    <scope>NUCLEOTIDE SEQUENCE [LARGE SCALE GENOMIC DNA]</scope>
    <source>
        <strain evidence="10 11">AA23256</strain>
    </source>
</reference>
<dbReference type="InterPro" id="IPR028883">
    <property type="entry name" value="tRNA_aden_deaminase"/>
</dbReference>
<dbReference type="RefSeq" id="WP_397211257.1">
    <property type="nucleotide sequence ID" value="NZ_JBGFSN010000002.1"/>
</dbReference>
<feature type="binding site" evidence="8">
    <location>
        <position position="88"/>
    </location>
    <ligand>
        <name>Zn(2+)</name>
        <dbReference type="ChEBI" id="CHEBI:29105"/>
        <note>catalytic</note>
    </ligand>
</feature>
<evidence type="ECO:0000259" key="9">
    <source>
        <dbReference type="PROSITE" id="PS51747"/>
    </source>
</evidence>
<dbReference type="PROSITE" id="PS00903">
    <property type="entry name" value="CYT_DCMP_DEAMINASES_1"/>
    <property type="match status" value="1"/>
</dbReference>
<evidence type="ECO:0000256" key="2">
    <source>
        <dbReference type="ARBA" id="ARBA00011738"/>
    </source>
</evidence>
<evidence type="ECO:0000256" key="3">
    <source>
        <dbReference type="ARBA" id="ARBA00022694"/>
    </source>
</evidence>
<dbReference type="GO" id="GO:0052717">
    <property type="term" value="F:tRNA-specific adenosine-34 deaminase activity"/>
    <property type="evidence" value="ECO:0007669"/>
    <property type="project" value="UniProtKB-EC"/>
</dbReference>
<evidence type="ECO:0000313" key="10">
    <source>
        <dbReference type="EMBL" id="MFH8132848.1"/>
    </source>
</evidence>
<dbReference type="CDD" id="cd01285">
    <property type="entry name" value="nucleoside_deaminase"/>
    <property type="match status" value="1"/>
</dbReference>
<dbReference type="EC" id="3.5.4.33" evidence="8"/>
<feature type="binding site" evidence="8">
    <location>
        <position position="55"/>
    </location>
    <ligand>
        <name>Zn(2+)</name>
        <dbReference type="ChEBI" id="CHEBI:29105"/>
        <note>catalytic</note>
    </ligand>
</feature>
<feature type="active site" description="Proton donor" evidence="8">
    <location>
        <position position="57"/>
    </location>
</feature>
<proteinExistence type="inferred from homology"/>